<keyword evidence="3" id="KW-1185">Reference proteome</keyword>
<dbReference type="Proteomes" id="UP000762676">
    <property type="component" value="Unassembled WGS sequence"/>
</dbReference>
<dbReference type="EMBL" id="BMAT01008556">
    <property type="protein sequence ID" value="GFR87831.1"/>
    <property type="molecule type" value="Genomic_DNA"/>
</dbReference>
<accession>A0AAV4GTG6</accession>
<dbReference type="Pfam" id="PF24784">
    <property type="entry name" value="Temptin_C"/>
    <property type="match status" value="1"/>
</dbReference>
<evidence type="ECO:0000313" key="3">
    <source>
        <dbReference type="Proteomes" id="UP000762676"/>
    </source>
</evidence>
<reference evidence="2 3" key="1">
    <citation type="journal article" date="2021" name="Elife">
        <title>Chloroplast acquisition without the gene transfer in kleptoplastic sea slugs, Plakobranchus ocellatus.</title>
        <authorList>
            <person name="Maeda T."/>
            <person name="Takahashi S."/>
            <person name="Yoshida T."/>
            <person name="Shimamura S."/>
            <person name="Takaki Y."/>
            <person name="Nagai Y."/>
            <person name="Toyoda A."/>
            <person name="Suzuki Y."/>
            <person name="Arimoto A."/>
            <person name="Ishii H."/>
            <person name="Satoh N."/>
            <person name="Nishiyama T."/>
            <person name="Hasebe M."/>
            <person name="Maruyama T."/>
            <person name="Minagawa J."/>
            <person name="Obokata J."/>
            <person name="Shigenobu S."/>
        </authorList>
    </citation>
    <scope>NUCLEOTIDE SEQUENCE [LARGE SCALE GENOMIC DNA]</scope>
</reference>
<comment type="caution">
    <text evidence="2">The sequence shown here is derived from an EMBL/GenBank/DDBJ whole genome shotgun (WGS) entry which is preliminary data.</text>
</comment>
<evidence type="ECO:0000313" key="2">
    <source>
        <dbReference type="EMBL" id="GFR87831.1"/>
    </source>
</evidence>
<dbReference type="PANTHER" id="PTHR34737:SF2">
    <property type="entry name" value="EF-HAND DOMAIN-CONTAINING PROTEIN"/>
    <property type="match status" value="1"/>
</dbReference>
<feature type="domain" description="Temptin Cys/Cys disulfide" evidence="1">
    <location>
        <begin position="34"/>
        <end position="128"/>
    </location>
</feature>
<sequence length="217" mass="23961">MSKCPRNLNNISTYDANLSFSVILLAAVLVCGLQARPQYLDLLPNSRNVVDCDGEIWPGFAHYNRGGAGTNNAFGSDFAVAGRKWTEAFCNADSDGDGLSNGQELGDPECVWRVGEKPSRTEDITHPGKQIFMRLYLQRGHDAEQSLVSDDGCYPCAENVDCINDLTENFNVVLARKIIVVADEFTLIQGILEVKDTDQQIRNGQRKEANVRSQFAL</sequence>
<dbReference type="InterPro" id="IPR055313">
    <property type="entry name" value="Temptin-like"/>
</dbReference>
<dbReference type="InterPro" id="IPR057626">
    <property type="entry name" value="S-S_Temptin"/>
</dbReference>
<proteinExistence type="predicted"/>
<organism evidence="2 3">
    <name type="scientific">Elysia marginata</name>
    <dbReference type="NCBI Taxonomy" id="1093978"/>
    <lineage>
        <taxon>Eukaryota</taxon>
        <taxon>Metazoa</taxon>
        <taxon>Spiralia</taxon>
        <taxon>Lophotrochozoa</taxon>
        <taxon>Mollusca</taxon>
        <taxon>Gastropoda</taxon>
        <taxon>Heterobranchia</taxon>
        <taxon>Euthyneura</taxon>
        <taxon>Panpulmonata</taxon>
        <taxon>Sacoglossa</taxon>
        <taxon>Placobranchoidea</taxon>
        <taxon>Plakobranchidae</taxon>
        <taxon>Elysia</taxon>
    </lineage>
</organism>
<dbReference type="AlphaFoldDB" id="A0AAV4GTG6"/>
<gene>
    <name evidence="2" type="ORF">ElyMa_004234000</name>
</gene>
<evidence type="ECO:0000259" key="1">
    <source>
        <dbReference type="Pfam" id="PF24784"/>
    </source>
</evidence>
<dbReference type="PANTHER" id="PTHR34737">
    <property type="entry name" value="EF-HAND DOMAIN-CONTAINING PROTEIN"/>
    <property type="match status" value="1"/>
</dbReference>
<name>A0AAV4GTG6_9GAST</name>
<protein>
    <submittedName>
        <fullName evidence="2">Temptin</fullName>
    </submittedName>
</protein>